<evidence type="ECO:0000313" key="1">
    <source>
        <dbReference type="EMBL" id="QIB69354.1"/>
    </source>
</evidence>
<keyword evidence="2" id="KW-1185">Reference proteome</keyword>
<gene>
    <name evidence="1" type="ORF">Ami103574_08460</name>
</gene>
<protein>
    <submittedName>
        <fullName evidence="1">DUF3787 domain-containing protein</fullName>
    </submittedName>
</protein>
<organism evidence="1 2">
    <name type="scientific">Aminipila butyrica</name>
    <dbReference type="NCBI Taxonomy" id="433296"/>
    <lineage>
        <taxon>Bacteria</taxon>
        <taxon>Bacillati</taxon>
        <taxon>Bacillota</taxon>
        <taxon>Clostridia</taxon>
        <taxon>Peptostreptococcales</taxon>
        <taxon>Anaerovoracaceae</taxon>
        <taxon>Aminipila</taxon>
    </lineage>
</organism>
<dbReference type="EMBL" id="CP048649">
    <property type="protein sequence ID" value="QIB69354.1"/>
    <property type="molecule type" value="Genomic_DNA"/>
</dbReference>
<sequence>MKKEINLAKHELKGQRLAEHIENAGSNRTAALTDTAWIVEDTNMTIPSERAVEEAKDWVDNGSQL</sequence>
<dbReference type="AlphaFoldDB" id="A0A858BXA4"/>
<proteinExistence type="predicted"/>
<dbReference type="Proteomes" id="UP000466848">
    <property type="component" value="Chromosome"/>
</dbReference>
<dbReference type="Pfam" id="PF12655">
    <property type="entry name" value="CDIF630_02480-like"/>
    <property type="match status" value="1"/>
</dbReference>
<reference evidence="1 2" key="1">
    <citation type="submission" date="2020-02" db="EMBL/GenBank/DDBJ databases">
        <authorList>
            <person name="Kim Y.B."/>
            <person name="Roh S.W."/>
        </authorList>
    </citation>
    <scope>NUCLEOTIDE SEQUENCE [LARGE SCALE GENOMIC DNA]</scope>
    <source>
        <strain evidence="1 2">DSM 103574</strain>
    </source>
</reference>
<accession>A0A858BXA4</accession>
<dbReference type="InterPro" id="IPR024209">
    <property type="entry name" value="CDIF630_02480-like"/>
</dbReference>
<evidence type="ECO:0000313" key="2">
    <source>
        <dbReference type="Proteomes" id="UP000466848"/>
    </source>
</evidence>
<dbReference type="RefSeq" id="WP_163066542.1">
    <property type="nucleotide sequence ID" value="NZ_CP048649.1"/>
</dbReference>
<name>A0A858BXA4_9FIRM</name>
<dbReference type="KEGG" id="abut:Ami103574_08460"/>